<sequence length="327" mass="34146">MTLAYYGFVLAALALQLLMGANDGGTLLGSIVATNIIRPVWAVVLLFIAIVVAPIAIGTAVVTTLGNRIVPLSSIRMEMLYGTVAATVLWVWLGKRLRSPVSISYTFVGSLLGSALAAGLSGSLHRQSIIEIFGGMILAILAGFVLGYVFIKVVDVAGSRATPRANRVFKVLQVFSSLGLVLGYGANDAAKTLSLLYMASVVQGRASSQATIAGTTLLGIVFIVGTLFLGGGFAQTSGFRLMKSSPKTVFIAQGATAILTLLSARLGLPVSSTESLNMALVGTGAGERPGCVRWNVVTHLVIAWIITVPVSICLSWGITSAILYLFH</sequence>
<protein>
    <submittedName>
        <fullName evidence="7">Anion permease</fullName>
    </submittedName>
</protein>
<dbReference type="PANTHER" id="PTHR11101">
    <property type="entry name" value="PHOSPHATE TRANSPORTER"/>
    <property type="match status" value="1"/>
</dbReference>
<feature type="transmembrane region" description="Helical" evidence="6">
    <location>
        <begin position="301"/>
        <end position="326"/>
    </location>
</feature>
<feature type="transmembrane region" description="Helical" evidence="6">
    <location>
        <begin position="75"/>
        <end position="93"/>
    </location>
</feature>
<dbReference type="RefSeq" id="WP_119119321.1">
    <property type="nucleotide sequence ID" value="NZ_QXIU01000046.1"/>
</dbReference>
<keyword evidence="5 6" id="KW-0472">Membrane</keyword>
<dbReference type="AlphaFoldDB" id="A0A398DLF7"/>
<dbReference type="PANTHER" id="PTHR11101:SF80">
    <property type="entry name" value="PHOSPHATE TRANSPORTER"/>
    <property type="match status" value="1"/>
</dbReference>
<keyword evidence="3 6" id="KW-0812">Transmembrane</keyword>
<evidence type="ECO:0000313" key="7">
    <source>
        <dbReference type="EMBL" id="RIE14689.1"/>
    </source>
</evidence>
<evidence type="ECO:0000256" key="5">
    <source>
        <dbReference type="ARBA" id="ARBA00023136"/>
    </source>
</evidence>
<feature type="transmembrane region" description="Helical" evidence="6">
    <location>
        <begin position="171"/>
        <end position="190"/>
    </location>
</feature>
<dbReference type="InterPro" id="IPR001204">
    <property type="entry name" value="Phos_transporter"/>
</dbReference>
<comment type="subcellular location">
    <subcellularLocation>
        <location evidence="1">Membrane</location>
        <topology evidence="1">Multi-pass membrane protein</topology>
    </subcellularLocation>
</comment>
<dbReference type="GO" id="GO:0016020">
    <property type="term" value="C:membrane"/>
    <property type="evidence" value="ECO:0007669"/>
    <property type="project" value="UniProtKB-SubCell"/>
</dbReference>
<proteinExistence type="predicted"/>
<name>A0A398DLF7_9BACT</name>
<dbReference type="GO" id="GO:0005315">
    <property type="term" value="F:phosphate transmembrane transporter activity"/>
    <property type="evidence" value="ECO:0007669"/>
    <property type="project" value="InterPro"/>
</dbReference>
<dbReference type="Proteomes" id="UP000266489">
    <property type="component" value="Unassembled WGS sequence"/>
</dbReference>
<feature type="transmembrane region" description="Helical" evidence="6">
    <location>
        <begin position="132"/>
        <end position="151"/>
    </location>
</feature>
<evidence type="ECO:0000313" key="8">
    <source>
        <dbReference type="Proteomes" id="UP000266489"/>
    </source>
</evidence>
<evidence type="ECO:0000256" key="6">
    <source>
        <dbReference type="SAM" id="Phobius"/>
    </source>
</evidence>
<dbReference type="Pfam" id="PF01384">
    <property type="entry name" value="PHO4"/>
    <property type="match status" value="2"/>
</dbReference>
<feature type="transmembrane region" description="Helical" evidence="6">
    <location>
        <begin position="210"/>
        <end position="229"/>
    </location>
</feature>
<evidence type="ECO:0000256" key="1">
    <source>
        <dbReference type="ARBA" id="ARBA00004141"/>
    </source>
</evidence>
<feature type="transmembrane region" description="Helical" evidence="6">
    <location>
        <begin position="39"/>
        <end position="63"/>
    </location>
</feature>
<keyword evidence="4 6" id="KW-1133">Transmembrane helix</keyword>
<dbReference type="GO" id="GO:0035435">
    <property type="term" value="P:phosphate ion transmembrane transport"/>
    <property type="evidence" value="ECO:0007669"/>
    <property type="project" value="TreeGrafter"/>
</dbReference>
<dbReference type="OrthoDB" id="9779554at2"/>
<evidence type="ECO:0000256" key="2">
    <source>
        <dbReference type="ARBA" id="ARBA00022448"/>
    </source>
</evidence>
<gene>
    <name evidence="7" type="ORF">SMC5_01625</name>
</gene>
<keyword evidence="2" id="KW-0813">Transport</keyword>
<feature type="transmembrane region" description="Helical" evidence="6">
    <location>
        <begin position="99"/>
        <end position="120"/>
    </location>
</feature>
<comment type="caution">
    <text evidence="7">The sequence shown here is derived from an EMBL/GenBank/DDBJ whole genome shotgun (WGS) entry which is preliminary data.</text>
</comment>
<evidence type="ECO:0000256" key="4">
    <source>
        <dbReference type="ARBA" id="ARBA00022989"/>
    </source>
</evidence>
<evidence type="ECO:0000256" key="3">
    <source>
        <dbReference type="ARBA" id="ARBA00022692"/>
    </source>
</evidence>
<reference evidence="7 8" key="1">
    <citation type="submission" date="2018-09" db="EMBL/GenBank/DDBJ databases">
        <title>Discovery and Ecogenomic Context for Candidatus Cryosericales, a Global Caldiserica Order Active in Thawing Permafrost.</title>
        <authorList>
            <person name="Martinez M.A."/>
            <person name="Woodcroft B.J."/>
            <person name="Ignacio Espinoza J.C."/>
            <person name="Zayed A."/>
            <person name="Singleton C.M."/>
            <person name="Boyd J."/>
            <person name="Li Y.-F."/>
            <person name="Purvine S."/>
            <person name="Maughan H."/>
            <person name="Hodgkins S.B."/>
            <person name="Anderson D."/>
            <person name="Sederholm M."/>
            <person name="Temperton B."/>
            <person name="Saleska S.R."/>
            <person name="Tyson G.W."/>
            <person name="Rich V.I."/>
        </authorList>
    </citation>
    <scope>NUCLEOTIDE SEQUENCE [LARGE SCALE GENOMIC DNA]</scope>
    <source>
        <strain evidence="7 8">SMC5</strain>
    </source>
</reference>
<accession>A0A398DLF7</accession>
<dbReference type="EMBL" id="QXIU01000046">
    <property type="protein sequence ID" value="RIE14689.1"/>
    <property type="molecule type" value="Genomic_DNA"/>
</dbReference>
<organism evidence="7 8">
    <name type="scientific">Candidatus Cryosericum odellii</name>
    <dbReference type="NCBI Taxonomy" id="2290917"/>
    <lineage>
        <taxon>Bacteria</taxon>
        <taxon>Pseudomonadati</taxon>
        <taxon>Caldisericota/Cryosericota group</taxon>
        <taxon>Candidatus Cryosericota</taxon>
        <taxon>Candidatus Cryosericia</taxon>
        <taxon>Candidatus Cryosericales</taxon>
        <taxon>Candidatus Cryosericaceae</taxon>
        <taxon>Candidatus Cryosericum</taxon>
    </lineage>
</organism>